<organism evidence="2 3">
    <name type="scientific">Stylosanthes scabra</name>
    <dbReference type="NCBI Taxonomy" id="79078"/>
    <lineage>
        <taxon>Eukaryota</taxon>
        <taxon>Viridiplantae</taxon>
        <taxon>Streptophyta</taxon>
        <taxon>Embryophyta</taxon>
        <taxon>Tracheophyta</taxon>
        <taxon>Spermatophyta</taxon>
        <taxon>Magnoliopsida</taxon>
        <taxon>eudicotyledons</taxon>
        <taxon>Gunneridae</taxon>
        <taxon>Pentapetalae</taxon>
        <taxon>rosids</taxon>
        <taxon>fabids</taxon>
        <taxon>Fabales</taxon>
        <taxon>Fabaceae</taxon>
        <taxon>Papilionoideae</taxon>
        <taxon>50 kb inversion clade</taxon>
        <taxon>dalbergioids sensu lato</taxon>
        <taxon>Dalbergieae</taxon>
        <taxon>Pterocarpus clade</taxon>
        <taxon>Stylosanthes</taxon>
    </lineage>
</organism>
<comment type="caution">
    <text evidence="2">The sequence shown here is derived from an EMBL/GenBank/DDBJ whole genome shotgun (WGS) entry which is preliminary data.</text>
</comment>
<feature type="region of interest" description="Disordered" evidence="1">
    <location>
        <begin position="1"/>
        <end position="52"/>
    </location>
</feature>
<proteinExistence type="predicted"/>
<accession>A0ABU6U3I3</accession>
<evidence type="ECO:0000313" key="2">
    <source>
        <dbReference type="EMBL" id="MED6154778.1"/>
    </source>
</evidence>
<reference evidence="2 3" key="1">
    <citation type="journal article" date="2023" name="Plants (Basel)">
        <title>Bridging the Gap: Combining Genomics and Transcriptomics Approaches to Understand Stylosanthes scabra, an Orphan Legume from the Brazilian Caatinga.</title>
        <authorList>
            <person name="Ferreira-Neto J.R.C."/>
            <person name="da Silva M.D."/>
            <person name="Binneck E."/>
            <person name="de Melo N.F."/>
            <person name="da Silva R.H."/>
            <person name="de Melo A.L.T.M."/>
            <person name="Pandolfi V."/>
            <person name="Bustamante F.O."/>
            <person name="Brasileiro-Vidal A.C."/>
            <person name="Benko-Iseppon A.M."/>
        </authorList>
    </citation>
    <scope>NUCLEOTIDE SEQUENCE [LARGE SCALE GENOMIC DNA]</scope>
    <source>
        <tissue evidence="2">Leaves</tissue>
    </source>
</reference>
<sequence length="52" mass="5580">GKGERLGPDICPKSPGTSLSPRIRAYATPSANNQMPQWPCSDPLGKSSRKQL</sequence>
<dbReference type="EMBL" id="JASCZI010105245">
    <property type="protein sequence ID" value="MED6154778.1"/>
    <property type="molecule type" value="Genomic_DNA"/>
</dbReference>
<feature type="non-terminal residue" evidence="2">
    <location>
        <position position="52"/>
    </location>
</feature>
<evidence type="ECO:0000256" key="1">
    <source>
        <dbReference type="SAM" id="MobiDB-lite"/>
    </source>
</evidence>
<dbReference type="Proteomes" id="UP001341840">
    <property type="component" value="Unassembled WGS sequence"/>
</dbReference>
<evidence type="ECO:0000313" key="3">
    <source>
        <dbReference type="Proteomes" id="UP001341840"/>
    </source>
</evidence>
<name>A0ABU6U3I3_9FABA</name>
<gene>
    <name evidence="2" type="ORF">PIB30_115935</name>
</gene>
<protein>
    <submittedName>
        <fullName evidence="2">Uncharacterized protein</fullName>
    </submittedName>
</protein>
<keyword evidence="3" id="KW-1185">Reference proteome</keyword>
<feature type="non-terminal residue" evidence="2">
    <location>
        <position position="1"/>
    </location>
</feature>